<reference evidence="7" key="1">
    <citation type="submission" date="2021-01" db="UniProtKB">
        <authorList>
            <consortium name="EnsemblMetazoa"/>
        </authorList>
    </citation>
    <scope>IDENTIFICATION</scope>
</reference>
<feature type="domain" description="AIMP2 thioredoxin-like" evidence="6">
    <location>
        <begin position="124"/>
        <end position="202"/>
    </location>
</feature>
<dbReference type="InterPro" id="IPR036282">
    <property type="entry name" value="Glutathione-S-Trfase_C_sf"/>
</dbReference>
<dbReference type="Pfam" id="PF18569">
    <property type="entry name" value="Thioredoxin_16"/>
    <property type="match status" value="1"/>
</dbReference>
<gene>
    <name evidence="7" type="primary">100121495</name>
</gene>
<dbReference type="OrthoDB" id="424586at2759"/>
<evidence type="ECO:0000259" key="6">
    <source>
        <dbReference type="Pfam" id="PF18569"/>
    </source>
</evidence>
<sequence>MSGAATRMYALKPVVSLPEKIALPSVMYELPRIQGGSASCKTAEQGAIAADIAEQVIRFSKMKLPEYNVLEARQVKILKQIYELKQQVECLCVAVRLSDVNNPAEVLNKLNLDITADEAPIRAEIIVSANPNSPPYSILALQRLWKDTKFNVEVHRHSTVSDATTQAFEEKLLSDASKDAVHSIDVTLIWKDVSDVQLVTKVYDYPLEGEANVLRYLTRLIENYNYEKSPSVVHTIDSILDLCLRLSYEEARNVNAITSKIASYLDKKTWLLDGSNASIADVAAWSVLKRVASNRVPRELKNWYDVCEKTFLSV</sequence>
<dbReference type="EnsemblMetazoa" id="XM_003424413">
    <property type="protein sequence ID" value="XP_003424461"/>
    <property type="gene ID" value="LOC100121495"/>
</dbReference>
<keyword evidence="3" id="KW-0963">Cytoplasm</keyword>
<evidence type="ECO:0000256" key="4">
    <source>
        <dbReference type="ARBA" id="ARBA00022917"/>
    </source>
</evidence>
<organism evidence="7 8">
    <name type="scientific">Nasonia vitripennis</name>
    <name type="common">Parasitic wasp</name>
    <dbReference type="NCBI Taxonomy" id="7425"/>
    <lineage>
        <taxon>Eukaryota</taxon>
        <taxon>Metazoa</taxon>
        <taxon>Ecdysozoa</taxon>
        <taxon>Arthropoda</taxon>
        <taxon>Hexapoda</taxon>
        <taxon>Insecta</taxon>
        <taxon>Pterygota</taxon>
        <taxon>Neoptera</taxon>
        <taxon>Endopterygota</taxon>
        <taxon>Hymenoptera</taxon>
        <taxon>Apocrita</taxon>
        <taxon>Proctotrupomorpha</taxon>
        <taxon>Chalcidoidea</taxon>
        <taxon>Pteromalidae</taxon>
        <taxon>Pteromalinae</taxon>
        <taxon>Nasonia</taxon>
    </lineage>
</organism>
<dbReference type="PANTHER" id="PTHR13438:SF2">
    <property type="entry name" value="AMINOACYL TRNA SYNTHASE COMPLEX-INTERACTING MULTIFUNCTIONAL PROTEIN 2"/>
    <property type="match status" value="1"/>
</dbReference>
<dbReference type="AlphaFoldDB" id="A0A7M7LKF4"/>
<evidence type="ECO:0000256" key="5">
    <source>
        <dbReference type="ARBA" id="ARBA00023242"/>
    </source>
</evidence>
<evidence type="ECO:0000256" key="2">
    <source>
        <dbReference type="ARBA" id="ARBA00004514"/>
    </source>
</evidence>
<dbReference type="InterPro" id="IPR041503">
    <property type="entry name" value="AIMP2_thioredoxin"/>
</dbReference>
<dbReference type="GO" id="GO:0005634">
    <property type="term" value="C:nucleus"/>
    <property type="evidence" value="ECO:0007669"/>
    <property type="project" value="UniProtKB-SubCell"/>
</dbReference>
<dbReference type="GO" id="GO:0006412">
    <property type="term" value="P:translation"/>
    <property type="evidence" value="ECO:0007669"/>
    <property type="project" value="UniProtKB-KW"/>
</dbReference>
<evidence type="ECO:0000256" key="1">
    <source>
        <dbReference type="ARBA" id="ARBA00004123"/>
    </source>
</evidence>
<dbReference type="GO" id="GO:0017101">
    <property type="term" value="C:aminoacyl-tRNA synthetase multienzyme complex"/>
    <property type="evidence" value="ECO:0007669"/>
    <property type="project" value="InterPro"/>
</dbReference>
<dbReference type="PANTHER" id="PTHR13438">
    <property type="entry name" value="AMINOACYL TRNA SYNTHASE COMPLEX-INTERACTING MULTIFUNCTIONAL PROTEIN"/>
    <property type="match status" value="1"/>
</dbReference>
<proteinExistence type="predicted"/>
<accession>A0A7M7LKF4</accession>
<name>A0A7M7LKF4_NASVI</name>
<comment type="subcellular location">
    <subcellularLocation>
        <location evidence="2">Cytoplasm</location>
        <location evidence="2">Cytosol</location>
    </subcellularLocation>
    <subcellularLocation>
        <location evidence="1">Nucleus</location>
    </subcellularLocation>
</comment>
<dbReference type="FunCoup" id="A0A7M7LKF4">
    <property type="interactions" value="360"/>
</dbReference>
<keyword evidence="4" id="KW-0648">Protein biosynthesis</keyword>
<dbReference type="Proteomes" id="UP000002358">
    <property type="component" value="Chromosome 5"/>
</dbReference>
<dbReference type="SMR" id="A0A7M7LKF4"/>
<dbReference type="InterPro" id="IPR042360">
    <property type="entry name" value="AIMP2"/>
</dbReference>
<evidence type="ECO:0000313" key="7">
    <source>
        <dbReference type="EnsemblMetazoa" id="XP_003424461"/>
    </source>
</evidence>
<keyword evidence="5" id="KW-0539">Nucleus</keyword>
<evidence type="ECO:0000256" key="3">
    <source>
        <dbReference type="ARBA" id="ARBA00022490"/>
    </source>
</evidence>
<keyword evidence="8" id="KW-1185">Reference proteome</keyword>
<dbReference type="InParanoid" id="A0A7M7LKF4"/>
<evidence type="ECO:0000313" key="8">
    <source>
        <dbReference type="Proteomes" id="UP000002358"/>
    </source>
</evidence>
<dbReference type="Gene3D" id="1.20.1050.130">
    <property type="match status" value="1"/>
</dbReference>
<dbReference type="GO" id="GO:0005829">
    <property type="term" value="C:cytosol"/>
    <property type="evidence" value="ECO:0007669"/>
    <property type="project" value="UniProtKB-SubCell"/>
</dbReference>
<dbReference type="SUPFAM" id="SSF47616">
    <property type="entry name" value="GST C-terminal domain-like"/>
    <property type="match status" value="1"/>
</dbReference>
<protein>
    <recommendedName>
        <fullName evidence="6">AIMP2 thioredoxin-like domain-containing protein</fullName>
    </recommendedName>
</protein>